<keyword evidence="4" id="KW-0732">Signal</keyword>
<dbReference type="InterPro" id="IPR036316">
    <property type="entry name" value="Pili_assmbl_chap_C_dom_sf"/>
</dbReference>
<dbReference type="PANTHER" id="PTHR30251">
    <property type="entry name" value="PILUS ASSEMBLY CHAPERONE"/>
    <property type="match status" value="1"/>
</dbReference>
<evidence type="ECO:0000313" key="10">
    <source>
        <dbReference type="EMBL" id="SDU93402.1"/>
    </source>
</evidence>
<keyword evidence="11" id="KW-1185">Reference proteome</keyword>
<evidence type="ECO:0000256" key="5">
    <source>
        <dbReference type="ARBA" id="ARBA00022764"/>
    </source>
</evidence>
<dbReference type="Proteomes" id="UP000199620">
    <property type="component" value="Chromosome I"/>
</dbReference>
<reference evidence="10 11" key="1">
    <citation type="submission" date="2016-10" db="EMBL/GenBank/DDBJ databases">
        <authorList>
            <person name="Varghese N."/>
            <person name="Submissions S."/>
        </authorList>
    </citation>
    <scope>NUCLEOTIDE SEQUENCE [LARGE SCALE GENOMIC DNA]</scope>
    <source>
        <strain evidence="10 11">BS2771</strain>
    </source>
</reference>
<evidence type="ECO:0000256" key="4">
    <source>
        <dbReference type="ARBA" id="ARBA00022729"/>
    </source>
</evidence>
<evidence type="ECO:0000256" key="1">
    <source>
        <dbReference type="ARBA" id="ARBA00004418"/>
    </source>
</evidence>
<dbReference type="PRINTS" id="PR00969">
    <property type="entry name" value="CHAPERONPILI"/>
</dbReference>
<dbReference type="AlphaFoldDB" id="A0A5B2V4X4"/>
<dbReference type="Pfam" id="PF00345">
    <property type="entry name" value="PapD_N"/>
    <property type="match status" value="1"/>
</dbReference>
<organism evidence="9 12">
    <name type="scientific">Pseudomonas brenneri</name>
    <dbReference type="NCBI Taxonomy" id="129817"/>
    <lineage>
        <taxon>Bacteria</taxon>
        <taxon>Pseudomonadati</taxon>
        <taxon>Pseudomonadota</taxon>
        <taxon>Gammaproteobacteria</taxon>
        <taxon>Pseudomonadales</taxon>
        <taxon>Pseudomonadaceae</taxon>
        <taxon>Pseudomonas</taxon>
    </lineage>
</organism>
<feature type="domain" description="Pili assembly chaperone N-terminal" evidence="7">
    <location>
        <begin position="46"/>
        <end position="164"/>
    </location>
</feature>
<dbReference type="InterPro" id="IPR008962">
    <property type="entry name" value="PapD-like_sf"/>
</dbReference>
<dbReference type="Proteomes" id="UP000325296">
    <property type="component" value="Unassembled WGS sequence"/>
</dbReference>
<keyword evidence="6" id="KW-0143">Chaperone</keyword>
<evidence type="ECO:0000313" key="9">
    <source>
        <dbReference type="EMBL" id="KAA2233660.1"/>
    </source>
</evidence>
<evidence type="ECO:0000256" key="3">
    <source>
        <dbReference type="ARBA" id="ARBA00022558"/>
    </source>
</evidence>
<dbReference type="SUPFAM" id="SSF49354">
    <property type="entry name" value="PapD-like"/>
    <property type="match status" value="1"/>
</dbReference>
<evidence type="ECO:0000256" key="6">
    <source>
        <dbReference type="ARBA" id="ARBA00023186"/>
    </source>
</evidence>
<dbReference type="PANTHER" id="PTHR30251:SF2">
    <property type="entry name" value="FIMBRIAL CHAPERONE YADV-RELATED"/>
    <property type="match status" value="1"/>
</dbReference>
<dbReference type="Gene3D" id="2.60.40.10">
    <property type="entry name" value="Immunoglobulins"/>
    <property type="match status" value="2"/>
</dbReference>
<evidence type="ECO:0000259" key="7">
    <source>
        <dbReference type="Pfam" id="PF00345"/>
    </source>
</evidence>
<accession>A0A5B2V4X4</accession>
<gene>
    <name evidence="9" type="ORF">F1720_01115</name>
    <name evidence="10" type="ORF">SAMN04490181_1776</name>
</gene>
<dbReference type="EMBL" id="LT629800">
    <property type="protein sequence ID" value="SDU93402.1"/>
    <property type="molecule type" value="Genomic_DNA"/>
</dbReference>
<dbReference type="GO" id="GO:0030288">
    <property type="term" value="C:outer membrane-bounded periplasmic space"/>
    <property type="evidence" value="ECO:0007669"/>
    <property type="project" value="InterPro"/>
</dbReference>
<protein>
    <submittedName>
        <fullName evidence="10">Chaperone protein EcpD</fullName>
    </submittedName>
    <submittedName>
        <fullName evidence="9">Molecular chaperone</fullName>
    </submittedName>
</protein>
<dbReference type="SUPFAM" id="SSF49584">
    <property type="entry name" value="Periplasmic chaperone C-domain"/>
    <property type="match status" value="1"/>
</dbReference>
<evidence type="ECO:0000313" key="11">
    <source>
        <dbReference type="Proteomes" id="UP000199620"/>
    </source>
</evidence>
<evidence type="ECO:0000256" key="2">
    <source>
        <dbReference type="ARBA" id="ARBA00007399"/>
    </source>
</evidence>
<dbReference type="OrthoDB" id="9131059at2"/>
<dbReference type="InterPro" id="IPR016148">
    <property type="entry name" value="Pili_assmbl_chaperone_C"/>
</dbReference>
<comment type="similarity">
    <text evidence="2">Belongs to the periplasmic pilus chaperone family.</text>
</comment>
<feature type="domain" description="Pili assembly chaperone C-terminal" evidence="8">
    <location>
        <begin position="196"/>
        <end position="258"/>
    </location>
</feature>
<proteinExistence type="inferred from homology"/>
<dbReference type="InterPro" id="IPR016147">
    <property type="entry name" value="Pili_assmbl_chaperone_N"/>
</dbReference>
<dbReference type="InterPro" id="IPR050643">
    <property type="entry name" value="Periplasmic_pilus_chap"/>
</dbReference>
<dbReference type="Pfam" id="PF02753">
    <property type="entry name" value="PapD_C"/>
    <property type="match status" value="1"/>
</dbReference>
<comment type="subcellular location">
    <subcellularLocation>
        <location evidence="1">Periplasm</location>
    </subcellularLocation>
</comment>
<keyword evidence="5" id="KW-0574">Periplasm</keyword>
<evidence type="ECO:0000313" key="12">
    <source>
        <dbReference type="Proteomes" id="UP000325296"/>
    </source>
</evidence>
<dbReference type="GO" id="GO:0071555">
    <property type="term" value="P:cell wall organization"/>
    <property type="evidence" value="ECO:0007669"/>
    <property type="project" value="InterPro"/>
</dbReference>
<name>A0A5B2V4X4_9PSED</name>
<dbReference type="EMBL" id="VUOL01000001">
    <property type="protein sequence ID" value="KAA2233660.1"/>
    <property type="molecule type" value="Genomic_DNA"/>
</dbReference>
<keyword evidence="3" id="KW-1029">Fimbrium biogenesis</keyword>
<sequence length="267" mass="28872">MRLSRASVAPTQVYKPQGLAVLNTTFLRACLGVVAALGCVYVKAEVVITGTRQVYPAEQKEITVQLNNTGTQPALVQSWIDSGDPQSSPTNATAPFVLSPPVARIDPGKGQSLRVMFVGAPLRQDKESVFWLNVLEIPPKSPVVEGQNQLQMAFRSRIKIFYRPMLEPQTASQAPDQVQWQVLPSALGKGFVLQAHNPSAFYVSLIGLTLLPDNGQGRAEDGMIGPGETRQFALPDLRSMPPPGSQVQFTAINDYGAQILIKHALGS</sequence>
<dbReference type="InterPro" id="IPR001829">
    <property type="entry name" value="Pili_assmbl_chaperone_bac"/>
</dbReference>
<evidence type="ECO:0000259" key="8">
    <source>
        <dbReference type="Pfam" id="PF02753"/>
    </source>
</evidence>
<dbReference type="InterPro" id="IPR013783">
    <property type="entry name" value="Ig-like_fold"/>
</dbReference>
<dbReference type="FunFam" id="2.60.40.10:FF:000458">
    <property type="entry name" value="Molecular chaperone FimC"/>
    <property type="match status" value="1"/>
</dbReference>
<reference evidence="9 12" key="2">
    <citation type="submission" date="2019-09" db="EMBL/GenBank/DDBJ databases">
        <title>Draft genome sequence of Pseudomonas brenneri CCUG 51514(T).</title>
        <authorList>
            <person name="Tunovic T."/>
            <person name="Pineiro-Iglesias B."/>
            <person name="Unosson C."/>
            <person name="Inganas E."/>
            <person name="Ohlen M."/>
            <person name="Cardew S."/>
            <person name="Jensie-Markopoulos S."/>
            <person name="Salva-Serra F."/>
            <person name="Jaen-Luchoro D."/>
            <person name="Svensson-Stadler L."/>
            <person name="Chun J."/>
            <person name="Moore E."/>
        </authorList>
    </citation>
    <scope>NUCLEOTIDE SEQUENCE [LARGE SCALE GENOMIC DNA]</scope>
    <source>
        <strain evidence="9 12">CCUG 51514</strain>
    </source>
</reference>